<evidence type="ECO:0000313" key="2">
    <source>
        <dbReference type="EMBL" id="KYF51461.1"/>
    </source>
</evidence>
<dbReference type="SUPFAM" id="SSF49742">
    <property type="entry name" value="PHM/PNGase F"/>
    <property type="match status" value="2"/>
</dbReference>
<dbReference type="InterPro" id="IPR008977">
    <property type="entry name" value="PHM/PNGase_F_dom_sf"/>
</dbReference>
<accession>A0A150P774</accession>
<comment type="caution">
    <text evidence="2">The sequence shown here is derived from an EMBL/GenBank/DDBJ whole genome shotgun (WGS) entry which is preliminary data.</text>
</comment>
<sequence>MRHSISGVFTVLGIIPALLLGCSGEEAPGPTAASPTFHGDVEPLLQQRCMGCHSPGNIAPFSLTTYDAARSVANLIARSARDRTMPPWGAVESEACAPPHGWKDDLRLTEGEIAMLEAWAAAGGPEGDPADAPPPFVPEPSGLPGVELEVAPQAPFVSSGDADQFRCFVMDPGLTETRYMNGVHVVPGNSKVVHHALVFLDPEGASAELADEDGEYDCFGGPGFSGALIAAWAPGAVPTELDPNIGAELPAGAKLVMQVHYHPAGTTADPDTTRVQMRFTQGVPEYLMGFALIGNFESPLQGGGGLLPGPSDADGVEFLIPAGATDHVETMQFRLPASVSDTDVRLYGAATHMHYVGKDMKVTLEAEAPAAGEPADMCLVHTPTWDFSWQRAFYYDAPIEDLPRLRGGDLLTMRCVYDNSMGNPFLAKALKEQRLPAPVDVHLGESTLDEMCLAGLIYVTKRP</sequence>
<evidence type="ECO:0000256" key="1">
    <source>
        <dbReference type="ARBA" id="ARBA00023157"/>
    </source>
</evidence>
<dbReference type="Proteomes" id="UP000075420">
    <property type="component" value="Unassembled WGS sequence"/>
</dbReference>
<dbReference type="Gene3D" id="2.60.120.310">
    <property type="entry name" value="Copper type II, ascorbate-dependent monooxygenase, N-terminal domain"/>
    <property type="match status" value="1"/>
</dbReference>
<organism evidence="2 3">
    <name type="scientific">Sorangium cellulosum</name>
    <name type="common">Polyangium cellulosum</name>
    <dbReference type="NCBI Taxonomy" id="56"/>
    <lineage>
        <taxon>Bacteria</taxon>
        <taxon>Pseudomonadati</taxon>
        <taxon>Myxococcota</taxon>
        <taxon>Polyangia</taxon>
        <taxon>Polyangiales</taxon>
        <taxon>Polyangiaceae</taxon>
        <taxon>Sorangium</taxon>
    </lineage>
</organism>
<evidence type="ECO:0008006" key="4">
    <source>
        <dbReference type="Google" id="ProtNLM"/>
    </source>
</evidence>
<keyword evidence="1" id="KW-1015">Disulfide bond</keyword>
<dbReference type="PROSITE" id="PS51257">
    <property type="entry name" value="PROKAR_LIPOPROTEIN"/>
    <property type="match status" value="1"/>
</dbReference>
<evidence type="ECO:0000313" key="3">
    <source>
        <dbReference type="Proteomes" id="UP000075420"/>
    </source>
</evidence>
<dbReference type="InterPro" id="IPR036939">
    <property type="entry name" value="Cu2_ascorb_mOase_N_sf"/>
</dbReference>
<protein>
    <recommendedName>
        <fullName evidence="4">Cytochrome c domain-containing protein</fullName>
    </recommendedName>
</protein>
<name>A0A150P774_SORCE</name>
<gene>
    <name evidence="2" type="ORF">BE08_01445</name>
</gene>
<dbReference type="AlphaFoldDB" id="A0A150P774"/>
<dbReference type="InterPro" id="IPR014784">
    <property type="entry name" value="Cu2_ascorb_mOase-like_C"/>
</dbReference>
<dbReference type="Gene3D" id="2.60.120.230">
    <property type="match status" value="1"/>
</dbReference>
<proteinExistence type="predicted"/>
<dbReference type="EMBL" id="JELY01002826">
    <property type="protein sequence ID" value="KYF51461.1"/>
    <property type="molecule type" value="Genomic_DNA"/>
</dbReference>
<reference evidence="2 3" key="1">
    <citation type="submission" date="2014-02" db="EMBL/GenBank/DDBJ databases">
        <title>The small core and large imbalanced accessory genome model reveals a collaborative survival strategy of Sorangium cellulosum strains in nature.</title>
        <authorList>
            <person name="Han K."/>
            <person name="Peng R."/>
            <person name="Blom J."/>
            <person name="Li Y.-Z."/>
        </authorList>
    </citation>
    <scope>NUCLEOTIDE SEQUENCE [LARGE SCALE GENOMIC DNA]</scope>
    <source>
        <strain evidence="2 3">So0157-25</strain>
    </source>
</reference>
<dbReference type="GO" id="GO:0005507">
    <property type="term" value="F:copper ion binding"/>
    <property type="evidence" value="ECO:0007669"/>
    <property type="project" value="InterPro"/>
</dbReference>
<dbReference type="GO" id="GO:0016715">
    <property type="term" value="F:oxidoreductase activity, acting on paired donors, with incorporation or reduction of molecular oxygen, reduced ascorbate as one donor, and incorporation of one atom of oxygen"/>
    <property type="evidence" value="ECO:0007669"/>
    <property type="project" value="InterPro"/>
</dbReference>